<dbReference type="SUPFAM" id="SSF52467">
    <property type="entry name" value="DHS-like NAD/FAD-binding domain"/>
    <property type="match status" value="1"/>
</dbReference>
<dbReference type="Gene3D" id="3.40.50.970">
    <property type="match status" value="2"/>
</dbReference>
<organism evidence="6 7">
    <name type="scientific">Brevibacterium ravenspurgense</name>
    <dbReference type="NCBI Taxonomy" id="479117"/>
    <lineage>
        <taxon>Bacteria</taxon>
        <taxon>Bacillati</taxon>
        <taxon>Actinomycetota</taxon>
        <taxon>Actinomycetes</taxon>
        <taxon>Micrococcales</taxon>
        <taxon>Brevibacteriaceae</taxon>
        <taxon>Brevibacterium</taxon>
    </lineage>
</organism>
<feature type="region of interest" description="Disordered" evidence="3">
    <location>
        <begin position="1"/>
        <end position="49"/>
    </location>
</feature>
<dbReference type="EMBL" id="PKGO01000005">
    <property type="protein sequence ID" value="PKY70223.1"/>
    <property type="molecule type" value="Genomic_DNA"/>
</dbReference>
<dbReference type="CDD" id="cd07035">
    <property type="entry name" value="TPP_PYR_POX_like"/>
    <property type="match status" value="1"/>
</dbReference>
<feature type="compositionally biased region" description="Acidic residues" evidence="3">
    <location>
        <begin position="294"/>
        <end position="307"/>
    </location>
</feature>
<dbReference type="Gene3D" id="3.40.50.1220">
    <property type="entry name" value="TPP-binding domain"/>
    <property type="match status" value="1"/>
</dbReference>
<accession>A0A2I1IGI1</accession>
<dbReference type="PANTHER" id="PTHR18968:SF167">
    <property type="entry name" value="ACETOLACTATE SYNTHASE LARGE SUBUNIT ILVB2-RELATED"/>
    <property type="match status" value="1"/>
</dbReference>
<dbReference type="GO" id="GO:0050660">
    <property type="term" value="F:flavin adenine dinucleotide binding"/>
    <property type="evidence" value="ECO:0007669"/>
    <property type="project" value="TreeGrafter"/>
</dbReference>
<comment type="similarity">
    <text evidence="1">Belongs to the TPP enzyme family.</text>
</comment>
<evidence type="ECO:0000313" key="6">
    <source>
        <dbReference type="EMBL" id="PKY70223.1"/>
    </source>
</evidence>
<feature type="domain" description="Thiamine pyrophosphate enzyme N-terminal TPP-binding" evidence="5">
    <location>
        <begin position="51"/>
        <end position="154"/>
    </location>
</feature>
<evidence type="ECO:0000256" key="2">
    <source>
        <dbReference type="ARBA" id="ARBA00023052"/>
    </source>
</evidence>
<dbReference type="GO" id="GO:0000287">
    <property type="term" value="F:magnesium ion binding"/>
    <property type="evidence" value="ECO:0007669"/>
    <property type="project" value="InterPro"/>
</dbReference>
<evidence type="ECO:0000256" key="3">
    <source>
        <dbReference type="SAM" id="MobiDB-lite"/>
    </source>
</evidence>
<feature type="compositionally biased region" description="Polar residues" evidence="3">
    <location>
        <begin position="37"/>
        <end position="49"/>
    </location>
</feature>
<proteinExistence type="inferred from homology"/>
<protein>
    <submittedName>
        <fullName evidence="6">Acetolactate synthase large subunit</fullName>
    </submittedName>
</protein>
<dbReference type="PANTHER" id="PTHR18968">
    <property type="entry name" value="THIAMINE PYROPHOSPHATE ENZYMES"/>
    <property type="match status" value="1"/>
</dbReference>
<dbReference type="InterPro" id="IPR012001">
    <property type="entry name" value="Thiamin_PyroP_enz_TPP-bd_dom"/>
</dbReference>
<dbReference type="CDD" id="cd00568">
    <property type="entry name" value="TPP_enzymes"/>
    <property type="match status" value="1"/>
</dbReference>
<feature type="region of interest" description="Disordered" evidence="3">
    <location>
        <begin position="294"/>
        <end position="313"/>
    </location>
</feature>
<keyword evidence="2" id="KW-0786">Thiamine pyrophosphate</keyword>
<sequence length="612" mass="65727">MCGSLPRACSDRNGPWPPSARVTTWTSDTPPHRLHSVYSTPPSERTTMNTTGGRQLAAALKAHGIEQVFGIPGTHNLEIFAGLHSEGIRIITPRHEQGGGYAADGFARVSGKPAVLITTTGPAALNAATAMLQAHSDSVPVLLISPGMPVRHPGLGNGLLHEVRSQSGVFESILDTSVRVTSPSEIPRAVAHVFADMTAGRTKPAYLEIPLDVIEEEGPYTPVQPLPNELGLPVDRLTLLAANEALRKAQKPLIIVGGGAREAQWIVEEIAGELGAPIVETSSSLGLFRQIGWDEDEEDEEDEDDEWGGTRTSPYGLGAIGGLEVFHKILGEADALIAIGTELAPSEFWDPDMKLPETVVRIDIDRHRLIANASPSHALLADAEEVLEDWSMILREPEEWVEPGWRTKFAEEIEAERAKWHAPFAPLTDALNAHHESIEEPMVIVGDSTMACYYGVQLGVRLTRKDRYLYPAGAGTLGYSIPAAIGAKLAAPDSEVIAVAGDGGSMFTIQELMAAVEHQLAVSFIIVDNGGYGEIAREMLERGDEPTAVALGRPDFVALARSLGMEAQKVTDAAELAAGLAEARKAQAPRLFLMDEHSPTAEYLVNNPQFGK</sequence>
<dbReference type="InterPro" id="IPR029035">
    <property type="entry name" value="DHS-like_NAD/FAD-binding_dom"/>
</dbReference>
<evidence type="ECO:0000259" key="5">
    <source>
        <dbReference type="Pfam" id="PF02776"/>
    </source>
</evidence>
<dbReference type="GO" id="GO:0030976">
    <property type="term" value="F:thiamine pyrophosphate binding"/>
    <property type="evidence" value="ECO:0007669"/>
    <property type="project" value="InterPro"/>
</dbReference>
<evidence type="ECO:0000259" key="4">
    <source>
        <dbReference type="Pfam" id="PF02775"/>
    </source>
</evidence>
<gene>
    <name evidence="6" type="ORF">CYJ40_05710</name>
</gene>
<dbReference type="GO" id="GO:0009099">
    <property type="term" value="P:L-valine biosynthetic process"/>
    <property type="evidence" value="ECO:0007669"/>
    <property type="project" value="TreeGrafter"/>
</dbReference>
<dbReference type="InterPro" id="IPR029061">
    <property type="entry name" value="THDP-binding"/>
</dbReference>
<dbReference type="GO" id="GO:0009097">
    <property type="term" value="P:isoleucine biosynthetic process"/>
    <property type="evidence" value="ECO:0007669"/>
    <property type="project" value="TreeGrafter"/>
</dbReference>
<dbReference type="Proteomes" id="UP000242755">
    <property type="component" value="Unassembled WGS sequence"/>
</dbReference>
<dbReference type="GO" id="GO:0005948">
    <property type="term" value="C:acetolactate synthase complex"/>
    <property type="evidence" value="ECO:0007669"/>
    <property type="project" value="TreeGrafter"/>
</dbReference>
<dbReference type="InterPro" id="IPR000399">
    <property type="entry name" value="TPP-bd_CS"/>
</dbReference>
<dbReference type="AlphaFoldDB" id="A0A2I1IGI1"/>
<dbReference type="GO" id="GO:0003984">
    <property type="term" value="F:acetolactate synthase activity"/>
    <property type="evidence" value="ECO:0007669"/>
    <property type="project" value="TreeGrafter"/>
</dbReference>
<feature type="domain" description="Thiamine pyrophosphate enzyme TPP-binding" evidence="4">
    <location>
        <begin position="457"/>
        <end position="590"/>
    </location>
</feature>
<comment type="caution">
    <text evidence="6">The sequence shown here is derived from an EMBL/GenBank/DDBJ whole genome shotgun (WGS) entry which is preliminary data.</text>
</comment>
<reference evidence="6 7" key="1">
    <citation type="submission" date="2017-12" db="EMBL/GenBank/DDBJ databases">
        <title>Phylogenetic diversity of female urinary microbiome.</title>
        <authorList>
            <person name="Thomas-White K."/>
            <person name="Wolfe A.J."/>
        </authorList>
    </citation>
    <scope>NUCLEOTIDE SEQUENCE [LARGE SCALE GENOMIC DNA]</scope>
    <source>
        <strain evidence="6 7">UMB0426</strain>
    </source>
</reference>
<name>A0A2I1IGI1_9MICO</name>
<dbReference type="Pfam" id="PF02776">
    <property type="entry name" value="TPP_enzyme_N"/>
    <property type="match status" value="1"/>
</dbReference>
<dbReference type="InterPro" id="IPR045229">
    <property type="entry name" value="TPP_enz"/>
</dbReference>
<dbReference type="Pfam" id="PF02775">
    <property type="entry name" value="TPP_enzyme_C"/>
    <property type="match status" value="1"/>
</dbReference>
<evidence type="ECO:0000313" key="7">
    <source>
        <dbReference type="Proteomes" id="UP000242755"/>
    </source>
</evidence>
<evidence type="ECO:0000256" key="1">
    <source>
        <dbReference type="ARBA" id="ARBA00007812"/>
    </source>
</evidence>
<dbReference type="PROSITE" id="PS00187">
    <property type="entry name" value="TPP_ENZYMES"/>
    <property type="match status" value="1"/>
</dbReference>
<dbReference type="SUPFAM" id="SSF52518">
    <property type="entry name" value="Thiamin diphosphate-binding fold (THDP-binding)"/>
    <property type="match status" value="2"/>
</dbReference>
<dbReference type="InterPro" id="IPR011766">
    <property type="entry name" value="TPP_enzyme_TPP-bd"/>
</dbReference>